<comment type="pathway">
    <text evidence="1">Carbohydrate acid metabolism.</text>
</comment>
<evidence type="ECO:0000313" key="6">
    <source>
        <dbReference type="EMBL" id="QNT78312.1"/>
    </source>
</evidence>
<evidence type="ECO:0000256" key="2">
    <source>
        <dbReference type="ARBA" id="ARBA00006906"/>
    </source>
</evidence>
<dbReference type="Pfam" id="PF01081">
    <property type="entry name" value="Aldolase"/>
    <property type="match status" value="1"/>
</dbReference>
<organism evidence="6 7">
    <name type="scientific">Entomobacter blattae</name>
    <dbReference type="NCBI Taxonomy" id="2762277"/>
    <lineage>
        <taxon>Bacteria</taxon>
        <taxon>Pseudomonadati</taxon>
        <taxon>Pseudomonadota</taxon>
        <taxon>Alphaproteobacteria</taxon>
        <taxon>Acetobacterales</taxon>
        <taxon>Acetobacteraceae</taxon>
        <taxon>Entomobacter</taxon>
    </lineage>
</organism>
<dbReference type="Proteomes" id="UP000516349">
    <property type="component" value="Chromosome"/>
</dbReference>
<dbReference type="GO" id="GO:0008674">
    <property type="term" value="F:2-dehydro-3-deoxy-6-phosphogalactonate aldolase activity"/>
    <property type="evidence" value="ECO:0007669"/>
    <property type="project" value="UniProtKB-EC"/>
</dbReference>
<dbReference type="NCBIfam" id="NF006600">
    <property type="entry name" value="PRK09140.1"/>
    <property type="match status" value="1"/>
</dbReference>
<dbReference type="PANTHER" id="PTHR30246">
    <property type="entry name" value="2-KETO-3-DEOXY-6-PHOSPHOGLUCONATE ALDOLASE"/>
    <property type="match status" value="1"/>
</dbReference>
<gene>
    <name evidence="6" type="primary">dgoA</name>
    <name evidence="6" type="ORF">JGUZn3_10840</name>
</gene>
<dbReference type="InterPro" id="IPR000887">
    <property type="entry name" value="Aldlse_KDPG_KHG"/>
</dbReference>
<dbReference type="RefSeq" id="WP_203414642.1">
    <property type="nucleotide sequence ID" value="NZ_CP060244.1"/>
</dbReference>
<keyword evidence="5" id="KW-0119">Carbohydrate metabolism</keyword>
<evidence type="ECO:0000256" key="1">
    <source>
        <dbReference type="ARBA" id="ARBA00004761"/>
    </source>
</evidence>
<proteinExistence type="inferred from homology"/>
<dbReference type="PANTHER" id="PTHR30246:SF1">
    <property type="entry name" value="2-DEHYDRO-3-DEOXY-6-PHOSPHOGALACTONATE ALDOLASE-RELATED"/>
    <property type="match status" value="1"/>
</dbReference>
<evidence type="ECO:0000256" key="4">
    <source>
        <dbReference type="ARBA" id="ARBA00023239"/>
    </source>
</evidence>
<protein>
    <submittedName>
        <fullName evidence="6">2-dehydro-3-deoxy-6-phosphogalactonate aldolase</fullName>
        <ecNumber evidence="6">4.1.2.21</ecNumber>
    </submittedName>
</protein>
<reference evidence="6 7" key="1">
    <citation type="submission" date="2020-08" db="EMBL/GenBank/DDBJ databases">
        <title>Complete genome sequence of Entomobacter blattae G55GP.</title>
        <authorList>
            <person name="Poehlein A."/>
            <person name="Guzman J."/>
            <person name="Daniel R."/>
            <person name="Vilcinskas A."/>
        </authorList>
    </citation>
    <scope>NUCLEOTIDE SEQUENCE [LARGE SCALE GENOMIC DNA]</scope>
    <source>
        <strain evidence="6 7">G55GP</strain>
    </source>
</reference>
<keyword evidence="7" id="KW-1185">Reference proteome</keyword>
<dbReference type="EMBL" id="CP060244">
    <property type="protein sequence ID" value="QNT78312.1"/>
    <property type="molecule type" value="Genomic_DNA"/>
</dbReference>
<dbReference type="InterPro" id="IPR013785">
    <property type="entry name" value="Aldolase_TIM"/>
</dbReference>
<dbReference type="Gene3D" id="3.20.20.70">
    <property type="entry name" value="Aldolase class I"/>
    <property type="match status" value="1"/>
</dbReference>
<dbReference type="KEGG" id="ebla:JGUZn3_10840"/>
<evidence type="ECO:0000256" key="3">
    <source>
        <dbReference type="ARBA" id="ARBA00011233"/>
    </source>
</evidence>
<comment type="similarity">
    <text evidence="2">Belongs to the KHG/KDPG aldolase family.</text>
</comment>
<evidence type="ECO:0000313" key="7">
    <source>
        <dbReference type="Proteomes" id="UP000516349"/>
    </source>
</evidence>
<dbReference type="CDD" id="cd00452">
    <property type="entry name" value="KDPG_aldolase"/>
    <property type="match status" value="1"/>
</dbReference>
<dbReference type="EC" id="4.1.2.21" evidence="6"/>
<dbReference type="SUPFAM" id="SSF51569">
    <property type="entry name" value="Aldolase"/>
    <property type="match status" value="1"/>
</dbReference>
<sequence length="207" mass="21760">MPWINNIPLIAILRGITPQQAPAHVEVLLKEGFNAIEIPLNSPSWQESVTACVKRFGTQGLIGGGTVLTESDVETLYVAGARLIVTPNINPTVIAHALGHGMVLACGCLTPTEIFKAIELGVKTIKIFPAAAMGSSYIKAIKAVLPQDISLMAVGGITPENLQEYMQAGCIGAGLGGDLYRAGQSVEVTAERARAFLAAYHHAHHGG</sequence>
<dbReference type="AlphaFoldDB" id="A0A7H1NRA2"/>
<comment type="subunit">
    <text evidence="3">Homotrimer.</text>
</comment>
<keyword evidence="4 6" id="KW-0456">Lyase</keyword>
<accession>A0A7H1NRA2</accession>
<evidence type="ECO:0000256" key="5">
    <source>
        <dbReference type="ARBA" id="ARBA00023277"/>
    </source>
</evidence>
<name>A0A7H1NRA2_9PROT</name>